<dbReference type="PANTHER" id="PTHR12873">
    <property type="entry name" value="T7-LIKE MITOCHONDRIAL DNA HELICASE"/>
    <property type="match status" value="1"/>
</dbReference>
<dbReference type="InterPro" id="IPR007694">
    <property type="entry name" value="DNA_helicase_DnaB-like_C"/>
</dbReference>
<dbReference type="CDD" id="cd01029">
    <property type="entry name" value="TOPRIM_primases"/>
    <property type="match status" value="1"/>
</dbReference>
<evidence type="ECO:0000259" key="1">
    <source>
        <dbReference type="PROSITE" id="PS51199"/>
    </source>
</evidence>
<evidence type="ECO:0000313" key="2">
    <source>
        <dbReference type="EMBL" id="CAB4120913.1"/>
    </source>
</evidence>
<dbReference type="Gene3D" id="2.20.25.180">
    <property type="match status" value="1"/>
</dbReference>
<sequence>MAEEIKSREPCPKCVLQKGQVSRNNLTIYPDGKYCQSCGYLEGKGIPLIPGTIVELATRGINKQTCERYNVRVAQNNYGYLETIFPIYDNGKVVRQKIKSQSDKKQQRFTGSKTTRMFGMNLYSPTKKLPILITEGEEDCLALSQMMPNLPVISITSGAKGAEKQLLANLEWLSEWKEVILCFDNDAPGQDAVSKCVGIFQPGTIRSAVFPLKDANEMLLAGRIEDAKKAIAAAETIKPSTIVFVEDILSEVLKKPSYGTQWPWDFMTKITYGCRLGEVYMLAGDTSSGKTQMMYQIVSTWLREDCKVGLIDLERQNQQTVQRIIAGMINKRIYLPDCNDFDIEEISKEIEKISGKLALYRPESGKISLESILINIRYLNKGYKINYFVVDNLTALSSNVKDMKDYEFASYATGQLVQLAKELNVLIFIINHIVKDPIKLQADITMADNYQFTTNKEGLSWETGRMPEAGHLYGGGKVIKLPDYVIVISRNRMSADDDEHRTIRVKFLKTRFESSFEGHEFRIIYDFKTGQLKERVDYDS</sequence>
<dbReference type="Gene3D" id="3.40.50.300">
    <property type="entry name" value="P-loop containing nucleotide triphosphate hydrolases"/>
    <property type="match status" value="1"/>
</dbReference>
<dbReference type="Gene3D" id="3.40.1360.10">
    <property type="match status" value="1"/>
</dbReference>
<dbReference type="GO" id="GO:0043139">
    <property type="term" value="F:5'-3' DNA helicase activity"/>
    <property type="evidence" value="ECO:0007669"/>
    <property type="project" value="InterPro"/>
</dbReference>
<dbReference type="SUPFAM" id="SSF52540">
    <property type="entry name" value="P-loop containing nucleoside triphosphate hydrolases"/>
    <property type="match status" value="1"/>
</dbReference>
<dbReference type="GO" id="GO:0005524">
    <property type="term" value="F:ATP binding"/>
    <property type="evidence" value="ECO:0007669"/>
    <property type="project" value="InterPro"/>
</dbReference>
<dbReference type="PROSITE" id="PS51199">
    <property type="entry name" value="SF4_HELICASE"/>
    <property type="match status" value="1"/>
</dbReference>
<proteinExistence type="predicted"/>
<dbReference type="InterPro" id="IPR034154">
    <property type="entry name" value="TOPRIM_DnaG/twinkle"/>
</dbReference>
<gene>
    <name evidence="2" type="ORF">UFOVP1_31</name>
</gene>
<reference evidence="2" key="1">
    <citation type="submission" date="2020-04" db="EMBL/GenBank/DDBJ databases">
        <authorList>
            <person name="Chiriac C."/>
            <person name="Salcher M."/>
            <person name="Ghai R."/>
            <person name="Kavagutti S V."/>
        </authorList>
    </citation>
    <scope>NUCLEOTIDE SEQUENCE</scope>
</reference>
<accession>A0A6J5KHP9</accession>
<dbReference type="GO" id="GO:0006260">
    <property type="term" value="P:DNA replication"/>
    <property type="evidence" value="ECO:0007669"/>
    <property type="project" value="InterPro"/>
</dbReference>
<name>A0A6J5KHP9_9CAUD</name>
<dbReference type="GO" id="GO:0003697">
    <property type="term" value="F:single-stranded DNA binding"/>
    <property type="evidence" value="ECO:0007669"/>
    <property type="project" value="InterPro"/>
</dbReference>
<dbReference type="SUPFAM" id="SSF56731">
    <property type="entry name" value="DNA primase core"/>
    <property type="match status" value="1"/>
</dbReference>
<dbReference type="InterPro" id="IPR027032">
    <property type="entry name" value="Twinkle-like"/>
</dbReference>
<protein>
    <submittedName>
        <fullName evidence="2">Archaeal primase DnaG/twinkle, TOPRIM domain</fullName>
    </submittedName>
</protein>
<organism evidence="2">
    <name type="scientific">uncultured Caudovirales phage</name>
    <dbReference type="NCBI Taxonomy" id="2100421"/>
    <lineage>
        <taxon>Viruses</taxon>
        <taxon>Duplodnaviria</taxon>
        <taxon>Heunggongvirae</taxon>
        <taxon>Uroviricota</taxon>
        <taxon>Caudoviricetes</taxon>
        <taxon>Peduoviridae</taxon>
        <taxon>Maltschvirus</taxon>
        <taxon>Maltschvirus maltsch</taxon>
    </lineage>
</organism>
<feature type="domain" description="SF4 helicase" evidence="1">
    <location>
        <begin position="253"/>
        <end position="540"/>
    </location>
</feature>
<dbReference type="PANTHER" id="PTHR12873:SF0">
    <property type="entry name" value="TWINKLE MTDNA HELICASE"/>
    <property type="match status" value="1"/>
</dbReference>
<dbReference type="Gene3D" id="2.20.25.10">
    <property type="match status" value="1"/>
</dbReference>
<dbReference type="EMBL" id="LR796139">
    <property type="protein sequence ID" value="CAB4120913.1"/>
    <property type="molecule type" value="Genomic_DNA"/>
</dbReference>
<dbReference type="Pfam" id="PF13155">
    <property type="entry name" value="Toprim_2"/>
    <property type="match status" value="1"/>
</dbReference>
<dbReference type="InterPro" id="IPR027417">
    <property type="entry name" value="P-loop_NTPase"/>
</dbReference>
<dbReference type="Pfam" id="PF03796">
    <property type="entry name" value="DnaB_C"/>
    <property type="match status" value="1"/>
</dbReference>